<dbReference type="InterPro" id="IPR046335">
    <property type="entry name" value="LacI/GalR-like_sensor"/>
</dbReference>
<reference evidence="5 6" key="1">
    <citation type="submission" date="2015-06" db="EMBL/GenBank/DDBJ databases">
        <title>Recapitulation of the evolution of biosynthetic gene clusters reveals hidden chemical diversity on bacterial genomes.</title>
        <authorList>
            <person name="Cruz-Morales P."/>
            <person name="Martinez-Guerrero C."/>
            <person name="Morales-Escalante M.A."/>
            <person name="Yanez-Guerra L.A."/>
            <person name="Kopp J.F."/>
            <person name="Feldmann J."/>
            <person name="Ramos-Aboites H.E."/>
            <person name="Barona-Gomez F."/>
        </authorList>
    </citation>
    <scope>NUCLEOTIDE SEQUENCE [LARGE SCALE GENOMIC DNA]</scope>
    <source>
        <strain evidence="5 6">ATCC 31245</strain>
    </source>
</reference>
<dbReference type="SUPFAM" id="SSF53822">
    <property type="entry name" value="Periplasmic binding protein-like I"/>
    <property type="match status" value="1"/>
</dbReference>
<evidence type="ECO:0000256" key="2">
    <source>
        <dbReference type="ARBA" id="ARBA00023125"/>
    </source>
</evidence>
<feature type="domain" description="HTH deoR-type" evidence="4">
    <location>
        <begin position="5"/>
        <end position="60"/>
    </location>
</feature>
<dbReference type="PROSITE" id="PS00894">
    <property type="entry name" value="HTH_DEOR_1"/>
    <property type="match status" value="1"/>
</dbReference>
<dbReference type="Gene3D" id="3.40.50.2300">
    <property type="match status" value="2"/>
</dbReference>
<dbReference type="RefSeq" id="WP_048477316.1">
    <property type="nucleotide sequence ID" value="NZ_JBIRUD010000001.1"/>
</dbReference>
<dbReference type="GO" id="GO:0000976">
    <property type="term" value="F:transcription cis-regulatory region binding"/>
    <property type="evidence" value="ECO:0007669"/>
    <property type="project" value="TreeGrafter"/>
</dbReference>
<dbReference type="Proteomes" id="UP000035932">
    <property type="component" value="Unassembled WGS sequence"/>
</dbReference>
<comment type="caution">
    <text evidence="5">The sequence shown here is derived from an EMBL/GenBank/DDBJ whole genome shotgun (WGS) entry which is preliminary data.</text>
</comment>
<organism evidence="5 6">
    <name type="scientific">Streptomyces roseus</name>
    <dbReference type="NCBI Taxonomy" id="66430"/>
    <lineage>
        <taxon>Bacteria</taxon>
        <taxon>Bacillati</taxon>
        <taxon>Actinomycetota</taxon>
        <taxon>Actinomycetes</taxon>
        <taxon>Kitasatosporales</taxon>
        <taxon>Streptomycetaceae</taxon>
        <taxon>Streptomyces</taxon>
    </lineage>
</organism>
<dbReference type="SUPFAM" id="SSF46785">
    <property type="entry name" value="Winged helix' DNA-binding domain"/>
    <property type="match status" value="1"/>
</dbReference>
<dbReference type="InterPro" id="IPR018356">
    <property type="entry name" value="Tscrpt_reg_HTH_DeoR_CS"/>
</dbReference>
<evidence type="ECO:0000313" key="5">
    <source>
        <dbReference type="EMBL" id="KMO96799.1"/>
    </source>
</evidence>
<keyword evidence="1" id="KW-0805">Transcription regulation</keyword>
<dbReference type="OrthoDB" id="3252280at2"/>
<dbReference type="PANTHER" id="PTHR30146">
    <property type="entry name" value="LACI-RELATED TRANSCRIPTIONAL REPRESSOR"/>
    <property type="match status" value="1"/>
</dbReference>
<evidence type="ECO:0000256" key="3">
    <source>
        <dbReference type="ARBA" id="ARBA00023163"/>
    </source>
</evidence>
<dbReference type="EMBL" id="LFML01000061">
    <property type="protein sequence ID" value="KMO96799.1"/>
    <property type="molecule type" value="Genomic_DNA"/>
</dbReference>
<evidence type="ECO:0000313" key="6">
    <source>
        <dbReference type="Proteomes" id="UP000035932"/>
    </source>
</evidence>
<accession>A0A0J6XNK7</accession>
<name>A0A0J6XNK7_9ACTN</name>
<dbReference type="InterPro" id="IPR036388">
    <property type="entry name" value="WH-like_DNA-bd_sf"/>
</dbReference>
<protein>
    <submittedName>
        <fullName evidence="5">LacI family transcriptional regulator</fullName>
    </submittedName>
</protein>
<dbReference type="PATRIC" id="fig|66430.4.peg.5923"/>
<dbReference type="PANTHER" id="PTHR30146:SF155">
    <property type="entry name" value="ALANINE RACEMASE"/>
    <property type="match status" value="1"/>
</dbReference>
<dbReference type="GO" id="GO:0003700">
    <property type="term" value="F:DNA-binding transcription factor activity"/>
    <property type="evidence" value="ECO:0007669"/>
    <property type="project" value="InterPro"/>
</dbReference>
<proteinExistence type="predicted"/>
<dbReference type="InterPro" id="IPR036390">
    <property type="entry name" value="WH_DNA-bd_sf"/>
</dbReference>
<keyword evidence="6" id="KW-1185">Reference proteome</keyword>
<dbReference type="InterPro" id="IPR028082">
    <property type="entry name" value="Peripla_BP_I"/>
</dbReference>
<evidence type="ECO:0000256" key="1">
    <source>
        <dbReference type="ARBA" id="ARBA00023015"/>
    </source>
</evidence>
<keyword evidence="2" id="KW-0238">DNA-binding</keyword>
<dbReference type="AlphaFoldDB" id="A0A0J6XNK7"/>
<gene>
    <name evidence="5" type="ORF">ACS04_16185</name>
</gene>
<dbReference type="Pfam" id="PF13377">
    <property type="entry name" value="Peripla_BP_3"/>
    <property type="match status" value="1"/>
</dbReference>
<keyword evidence="3" id="KW-0804">Transcription</keyword>
<dbReference type="InterPro" id="IPR001034">
    <property type="entry name" value="DeoR_HTH"/>
</dbReference>
<dbReference type="Gene3D" id="1.10.10.10">
    <property type="entry name" value="Winged helix-like DNA-binding domain superfamily/Winged helix DNA-binding domain"/>
    <property type="match status" value="1"/>
</dbReference>
<dbReference type="STRING" id="66430.ACS04_16185"/>
<dbReference type="SMART" id="SM00420">
    <property type="entry name" value="HTH_DEOR"/>
    <property type="match status" value="1"/>
</dbReference>
<sequence>MRPHVDQRQAQVLALVRARGSLRVADLARELGVSPVTLRRDIEAMAARGEIHRMHGVISRVETGRPGAPTAPARGAATAAASALDPASAVASASMAGRVTAPAGAEGLVIGMVVPTTEYYYADVVRGAREVVEAWGARLTVGLTRYLPGEDRTQADRLLSTGADGLLLTPNWDAGSPGPGEGTWAAELPVPTVLVERWAPPGHPAAALDRVASDHAHGAAAAVQHLVVRGHRRIALAGRATPTTPRLRAGYEAAVEALGLEPAPPWPAAGPGPLSEADLFARTLEYLCEAVTAGGVSAALIHSDTDAIMLIPRLQARGVRVPEDLAVITYDDEVAGLADVPLSAVAPAKREVGARAAGLLLERLTAAGGGQAQDDGPRQHVDLLPRLTIRS</sequence>
<dbReference type="PROSITE" id="PS51000">
    <property type="entry name" value="HTH_DEOR_2"/>
    <property type="match status" value="1"/>
</dbReference>
<evidence type="ECO:0000259" key="4">
    <source>
        <dbReference type="PROSITE" id="PS51000"/>
    </source>
</evidence>
<dbReference type="Pfam" id="PF08220">
    <property type="entry name" value="HTH_DeoR"/>
    <property type="match status" value="1"/>
</dbReference>